<comment type="caution">
    <text evidence="1">The sequence shown here is derived from an EMBL/GenBank/DDBJ whole genome shotgun (WGS) entry which is preliminary data.</text>
</comment>
<dbReference type="RefSeq" id="WP_163773911.1">
    <property type="nucleotide sequence ID" value="NZ_JAAGXA010000016.1"/>
</dbReference>
<reference evidence="1 2" key="1">
    <citation type="journal article" date="2014" name="Int. J. Syst. Evol. Microbiol.">
        <title>Nocardioides zeae sp. nov., isolated from the stem of Zea mays.</title>
        <authorList>
            <person name="Glaeser S.P."/>
            <person name="McInroy J.A."/>
            <person name="Busse H.J."/>
            <person name="Kampfer P."/>
        </authorList>
    </citation>
    <scope>NUCLEOTIDE SEQUENCE [LARGE SCALE GENOMIC DNA]</scope>
    <source>
        <strain evidence="1 2">JCM 30728</strain>
    </source>
</reference>
<dbReference type="Proteomes" id="UP000468687">
    <property type="component" value="Unassembled WGS sequence"/>
</dbReference>
<dbReference type="InterPro" id="IPR024787">
    <property type="entry name" value="EcsC"/>
</dbReference>
<proteinExistence type="predicted"/>
<organism evidence="1 2">
    <name type="scientific">Nocardioides zeae</name>
    <dbReference type="NCBI Taxonomy" id="1457234"/>
    <lineage>
        <taxon>Bacteria</taxon>
        <taxon>Bacillati</taxon>
        <taxon>Actinomycetota</taxon>
        <taxon>Actinomycetes</taxon>
        <taxon>Propionibacteriales</taxon>
        <taxon>Nocardioidaceae</taxon>
        <taxon>Nocardioides</taxon>
    </lineage>
</organism>
<name>A0A6P0HPM5_9ACTN</name>
<gene>
    <name evidence="1" type="ORF">G3T38_18140</name>
</gene>
<dbReference type="AlphaFoldDB" id="A0A6P0HPM5"/>
<dbReference type="EMBL" id="JAAGXA010000016">
    <property type="protein sequence ID" value="NEN80184.1"/>
    <property type="molecule type" value="Genomic_DNA"/>
</dbReference>
<keyword evidence="2" id="KW-1185">Reference proteome</keyword>
<evidence type="ECO:0000313" key="1">
    <source>
        <dbReference type="EMBL" id="NEN80184.1"/>
    </source>
</evidence>
<sequence length="228" mass="23966">MGLKQTLGRAAATNVPTVAPKLTSGFVRKALHHAIHGAGPLKPAAEAAAAYLADHDGDVEAAIRAAQLRHAQYAGAQGLLTNIGGIVTVAVTIPANISGLTMIQARLIAITAHLRGYDLQDPRVQNAVLACMMGPGEVKRMLKKKTIPAPPMAIATAPQHDPELDVRLSNEVAVDLITRVMGKRFAVTVSRRVPVLGGVVGMTADGWATWQLGRYAASELLARPKKSS</sequence>
<protein>
    <submittedName>
        <fullName evidence="1">EcsC family protein</fullName>
    </submittedName>
</protein>
<accession>A0A6P0HPM5</accession>
<evidence type="ECO:0000313" key="2">
    <source>
        <dbReference type="Proteomes" id="UP000468687"/>
    </source>
</evidence>
<dbReference type="Pfam" id="PF12787">
    <property type="entry name" value="EcsC"/>
    <property type="match status" value="1"/>
</dbReference>